<keyword evidence="3" id="KW-0547">Nucleotide-binding</keyword>
<accession>A0A8H4TEH5</accession>
<dbReference type="OrthoDB" id="422362at2759"/>
<dbReference type="Gene3D" id="3.30.470.20">
    <property type="entry name" value="ATP-grasp fold, B domain"/>
    <property type="match status" value="1"/>
</dbReference>
<evidence type="ECO:0000313" key="5">
    <source>
        <dbReference type="EMBL" id="KAF4956422.1"/>
    </source>
</evidence>
<evidence type="ECO:0000256" key="1">
    <source>
        <dbReference type="ARBA" id="ARBA00010871"/>
    </source>
</evidence>
<keyword evidence="2" id="KW-0436">Ligase</keyword>
<dbReference type="SUPFAM" id="SSF56059">
    <property type="entry name" value="Glutathione synthetase ATP-binding domain-like"/>
    <property type="match status" value="1"/>
</dbReference>
<proteinExistence type="inferred from homology"/>
<dbReference type="GO" id="GO:0008716">
    <property type="term" value="F:D-alanine-D-alanine ligase activity"/>
    <property type="evidence" value="ECO:0007669"/>
    <property type="project" value="InterPro"/>
</dbReference>
<evidence type="ECO:0000259" key="4">
    <source>
        <dbReference type="PROSITE" id="PS50975"/>
    </source>
</evidence>
<dbReference type="PANTHER" id="PTHR23132">
    <property type="entry name" value="D-ALANINE--D-ALANINE LIGASE"/>
    <property type="match status" value="1"/>
</dbReference>
<reference evidence="5" key="2">
    <citation type="submission" date="2020-05" db="EMBL/GenBank/DDBJ databases">
        <authorList>
            <person name="Kim H.-S."/>
            <person name="Proctor R.H."/>
            <person name="Brown D.W."/>
        </authorList>
    </citation>
    <scope>NUCLEOTIDE SEQUENCE</scope>
    <source>
        <strain evidence="5">NRRL 20472</strain>
    </source>
</reference>
<evidence type="ECO:0000256" key="3">
    <source>
        <dbReference type="PROSITE-ProRule" id="PRU00409"/>
    </source>
</evidence>
<dbReference type="PROSITE" id="PS50975">
    <property type="entry name" value="ATP_GRASP"/>
    <property type="match status" value="1"/>
</dbReference>
<organism evidence="5 6">
    <name type="scientific">Fusarium sarcochroum</name>
    <dbReference type="NCBI Taxonomy" id="1208366"/>
    <lineage>
        <taxon>Eukaryota</taxon>
        <taxon>Fungi</taxon>
        <taxon>Dikarya</taxon>
        <taxon>Ascomycota</taxon>
        <taxon>Pezizomycotina</taxon>
        <taxon>Sordariomycetes</taxon>
        <taxon>Hypocreomycetidae</taxon>
        <taxon>Hypocreales</taxon>
        <taxon>Nectriaceae</taxon>
        <taxon>Fusarium</taxon>
        <taxon>Fusarium lateritium species complex</taxon>
    </lineage>
</organism>
<dbReference type="EMBL" id="JABEXW010000755">
    <property type="protein sequence ID" value="KAF4956422.1"/>
    <property type="molecule type" value="Genomic_DNA"/>
</dbReference>
<feature type="domain" description="ATP-grasp" evidence="4">
    <location>
        <begin position="171"/>
        <end position="374"/>
    </location>
</feature>
<comment type="similarity">
    <text evidence="1">Belongs to the D-alanine--D-alanine ligase family.</text>
</comment>
<keyword evidence="6" id="KW-1185">Reference proteome</keyword>
<dbReference type="Proteomes" id="UP000622797">
    <property type="component" value="Unassembled WGS sequence"/>
</dbReference>
<keyword evidence="3" id="KW-0067">ATP-binding</keyword>
<evidence type="ECO:0000256" key="2">
    <source>
        <dbReference type="ARBA" id="ARBA00022598"/>
    </source>
</evidence>
<comment type="caution">
    <text evidence="5">The sequence shown here is derived from an EMBL/GenBank/DDBJ whole genome shotgun (WGS) entry which is preliminary data.</text>
</comment>
<gene>
    <name evidence="5" type="ORF">FSARC_11558</name>
</gene>
<name>A0A8H4TEH5_9HYPO</name>
<dbReference type="PANTHER" id="PTHR23132:SF23">
    <property type="entry name" value="D-ALANINE--D-ALANINE LIGASE B"/>
    <property type="match status" value="1"/>
</dbReference>
<dbReference type="GO" id="GO:0046872">
    <property type="term" value="F:metal ion binding"/>
    <property type="evidence" value="ECO:0007669"/>
    <property type="project" value="InterPro"/>
</dbReference>
<evidence type="ECO:0000313" key="6">
    <source>
        <dbReference type="Proteomes" id="UP000622797"/>
    </source>
</evidence>
<reference evidence="5" key="1">
    <citation type="journal article" date="2020" name="BMC Genomics">
        <title>Correction to: Identification and distribution of gene clusters required for synthesis of sphingolipid metabolism inhibitors in diverse species of the filamentous fungus Fusarium.</title>
        <authorList>
            <person name="Kim H.S."/>
            <person name="Lohmar J.M."/>
            <person name="Busman M."/>
            <person name="Brown D.W."/>
            <person name="Naumann T.A."/>
            <person name="Divon H.H."/>
            <person name="Lysoe E."/>
            <person name="Uhlig S."/>
            <person name="Proctor R.H."/>
        </authorList>
    </citation>
    <scope>NUCLEOTIDE SEQUENCE</scope>
    <source>
        <strain evidence="5">NRRL 20472</strain>
    </source>
</reference>
<dbReference type="AlphaFoldDB" id="A0A8H4TEH5"/>
<dbReference type="GO" id="GO:0005524">
    <property type="term" value="F:ATP binding"/>
    <property type="evidence" value="ECO:0007669"/>
    <property type="project" value="UniProtKB-UniRule"/>
</dbReference>
<dbReference type="InterPro" id="IPR011095">
    <property type="entry name" value="Dala_Dala_lig_C"/>
</dbReference>
<dbReference type="Pfam" id="PF07478">
    <property type="entry name" value="Dala_Dala_lig_C"/>
    <property type="match status" value="1"/>
</dbReference>
<dbReference type="InterPro" id="IPR011761">
    <property type="entry name" value="ATP-grasp"/>
</dbReference>
<protein>
    <recommendedName>
        <fullName evidence="4">ATP-grasp domain-containing protein</fullName>
    </recommendedName>
</protein>
<sequence>MQVFASGTKHLLRCFISKTSRRPNHHRLFSVSTTLTAPISSTSRPRVAVIYQSLEPPIIDGVQKPKKPGGYMDSGADIAYNLSLSPEVDVVCPINDPKPEEQAGWSFPDTEDGILQAAEKGATHVWANTILFATHPLQASARLAEYQDRIRIVGQSPLIVEKYDDKEFVNDLLRKLGGFTMPRSWTIHDGSDIERDLRGLNLPFPIVAKPIRGRGSHGVRVCRGLQDLTKHAQALFKESPAILLEEFLTGEEATVTVMPPVSGKGGYWALPVVTRFNHVDGVAPYNGAVAVTANSRAITTSESNEAAYKQVAEECERAAQELAVTAPIRIDVRRFQDSADSKFALFDVNMKPVCLSLPAALKNVADNFRLQNMTGPGRPGREYQASLTLLSGEALGWDYQELLRRILGTSSTLRTLRELKPRQLT</sequence>